<dbReference type="Proteomes" id="UP000272025">
    <property type="component" value="Unassembled WGS sequence"/>
</dbReference>
<dbReference type="STRING" id="1314773.A0A3N2Q7W9"/>
<proteinExistence type="predicted"/>
<sequence length="139" mass="15548">MDGSQCHDCIEKTQRLCRGCCGGYCIIHNEGSTATFGAHAADGSSATCDSEEIPPSVEISMFETQRPKGDVAIAFFHAQHQYRHISFPSLFFSFFPSPLALEQPTPLRILFRLSLEILTVPLSCSAQWIWQRRFFSGVE</sequence>
<reference evidence="1 2" key="1">
    <citation type="journal article" date="2018" name="Mol. Ecol.">
        <title>The obligate alkalophilic soda-lake fungus Sodiomyces alkalinus has shifted to a protein diet.</title>
        <authorList>
            <person name="Grum-Grzhimaylo A.A."/>
            <person name="Falkoski D.L."/>
            <person name="van den Heuvel J."/>
            <person name="Valero-Jimenez C.A."/>
            <person name="Min B."/>
            <person name="Choi I.G."/>
            <person name="Lipzen A."/>
            <person name="Daum C.G."/>
            <person name="Aanen D.K."/>
            <person name="Tsang A."/>
            <person name="Henrissat B."/>
            <person name="Bilanenko E.N."/>
            <person name="de Vries R.P."/>
            <person name="van Kan J.A.L."/>
            <person name="Grigoriev I.V."/>
            <person name="Debets A.J.M."/>
        </authorList>
    </citation>
    <scope>NUCLEOTIDE SEQUENCE [LARGE SCALE GENOMIC DNA]</scope>
    <source>
        <strain evidence="1 2">F11</strain>
    </source>
</reference>
<evidence type="ECO:0000313" key="2">
    <source>
        <dbReference type="Proteomes" id="UP000272025"/>
    </source>
</evidence>
<keyword evidence="2" id="KW-1185">Reference proteome</keyword>
<organism evidence="1 2">
    <name type="scientific">Sodiomyces alkalinus (strain CBS 110278 / VKM F-3762 / F11)</name>
    <name type="common">Alkaliphilic filamentous fungus</name>
    <dbReference type="NCBI Taxonomy" id="1314773"/>
    <lineage>
        <taxon>Eukaryota</taxon>
        <taxon>Fungi</taxon>
        <taxon>Dikarya</taxon>
        <taxon>Ascomycota</taxon>
        <taxon>Pezizomycotina</taxon>
        <taxon>Sordariomycetes</taxon>
        <taxon>Hypocreomycetidae</taxon>
        <taxon>Glomerellales</taxon>
        <taxon>Plectosphaerellaceae</taxon>
        <taxon>Sodiomyces</taxon>
    </lineage>
</organism>
<protein>
    <submittedName>
        <fullName evidence="1">Uncharacterized protein</fullName>
    </submittedName>
</protein>
<dbReference type="EMBL" id="ML119051">
    <property type="protein sequence ID" value="ROT42869.1"/>
    <property type="molecule type" value="Genomic_DNA"/>
</dbReference>
<dbReference type="GeneID" id="39575913"/>
<dbReference type="AlphaFoldDB" id="A0A3N2Q7W9"/>
<accession>A0A3N2Q7W9</accession>
<dbReference type="OrthoDB" id="5345494at2759"/>
<dbReference type="RefSeq" id="XP_028470675.1">
    <property type="nucleotide sequence ID" value="XM_028607435.1"/>
</dbReference>
<gene>
    <name evidence="1" type="ORF">SODALDRAFT_25535</name>
</gene>
<evidence type="ECO:0000313" key="1">
    <source>
        <dbReference type="EMBL" id="ROT42869.1"/>
    </source>
</evidence>
<name>A0A3N2Q7W9_SODAK</name>